<gene>
    <name evidence="2" type="ORF">BTE48_13060</name>
</gene>
<dbReference type="PROSITE" id="PS51352">
    <property type="entry name" value="THIOREDOXIN_2"/>
    <property type="match status" value="1"/>
</dbReference>
<dbReference type="GO" id="GO:0016209">
    <property type="term" value="F:antioxidant activity"/>
    <property type="evidence" value="ECO:0007669"/>
    <property type="project" value="InterPro"/>
</dbReference>
<dbReference type="InterPro" id="IPR013766">
    <property type="entry name" value="Thioredoxin_domain"/>
</dbReference>
<dbReference type="OrthoDB" id="9809746at2"/>
<dbReference type="STRING" id="64969.SAMN02745127_02542"/>
<dbReference type="Gene3D" id="3.40.30.10">
    <property type="entry name" value="Glutaredoxin"/>
    <property type="match status" value="1"/>
</dbReference>
<organism evidence="2 3">
    <name type="scientific">Oceanospirillum multiglobuliferum</name>
    <dbReference type="NCBI Taxonomy" id="64969"/>
    <lineage>
        <taxon>Bacteria</taxon>
        <taxon>Pseudomonadati</taxon>
        <taxon>Pseudomonadota</taxon>
        <taxon>Gammaproteobacteria</taxon>
        <taxon>Oceanospirillales</taxon>
        <taxon>Oceanospirillaceae</taxon>
        <taxon>Oceanospirillum</taxon>
    </lineage>
</organism>
<name>A0A1T4RRQ5_9GAMM</name>
<evidence type="ECO:0000313" key="2">
    <source>
        <dbReference type="EMBL" id="OPX54703.1"/>
    </source>
</evidence>
<dbReference type="RefSeq" id="WP_078746084.1">
    <property type="nucleotide sequence ID" value="NZ_FUXG01000019.1"/>
</dbReference>
<dbReference type="SUPFAM" id="SSF52833">
    <property type="entry name" value="Thioredoxin-like"/>
    <property type="match status" value="1"/>
</dbReference>
<evidence type="ECO:0000259" key="1">
    <source>
        <dbReference type="PROSITE" id="PS51352"/>
    </source>
</evidence>
<dbReference type="GO" id="GO:0016491">
    <property type="term" value="F:oxidoreductase activity"/>
    <property type="evidence" value="ECO:0007669"/>
    <property type="project" value="InterPro"/>
</dbReference>
<dbReference type="Proteomes" id="UP000191418">
    <property type="component" value="Unassembled WGS sequence"/>
</dbReference>
<dbReference type="Pfam" id="PF00578">
    <property type="entry name" value="AhpC-TSA"/>
    <property type="match status" value="1"/>
</dbReference>
<reference evidence="2 3" key="1">
    <citation type="submission" date="2017-01" db="EMBL/GenBank/DDBJ databases">
        <title>Genome Sequencing of a Marine Spirillum, Oceanospirillum multiglobuliferum ATCC 33336, from Japan.</title>
        <authorList>
            <person name="Carney J.G."/>
            <person name="Trachtenberg A.M."/>
            <person name="Rheaume B.A."/>
            <person name="Linnane J.D."/>
            <person name="Pitts N.L."/>
            <person name="Mykles D.L."/>
            <person name="Maclea K.S."/>
        </authorList>
    </citation>
    <scope>NUCLEOTIDE SEQUENCE [LARGE SCALE GENOMIC DNA]</scope>
    <source>
        <strain evidence="2 3">ATCC 33336</strain>
    </source>
</reference>
<sequence>MQPLYPRQSVPELNIETLAGHWSLSSQQPENFTLLVFYRGYHCPICRSYLTELNRLSADFAERGITLLALSSDNQARAELSKGEWSLDKLNIGYGLSQEQAEAWGLYRSAGKGKTSIGVEEPAEFSEPALYLIRPDGTLYWGSVSTMPFARPNFKEMLGAVDFVLKNDYPARGELR</sequence>
<feature type="domain" description="Thioredoxin" evidence="1">
    <location>
        <begin position="4"/>
        <end position="166"/>
    </location>
</feature>
<evidence type="ECO:0000313" key="3">
    <source>
        <dbReference type="Proteomes" id="UP000191418"/>
    </source>
</evidence>
<comment type="caution">
    <text evidence="2">The sequence shown here is derived from an EMBL/GenBank/DDBJ whole genome shotgun (WGS) entry which is preliminary data.</text>
</comment>
<keyword evidence="3" id="KW-1185">Reference proteome</keyword>
<dbReference type="InterPro" id="IPR036249">
    <property type="entry name" value="Thioredoxin-like_sf"/>
</dbReference>
<accession>A0A1T4RRQ5</accession>
<dbReference type="EMBL" id="MTSM01000020">
    <property type="protein sequence ID" value="OPX54703.1"/>
    <property type="molecule type" value="Genomic_DNA"/>
</dbReference>
<proteinExistence type="predicted"/>
<protein>
    <submittedName>
        <fullName evidence="2">Alkyl hydroperoxide reductase</fullName>
    </submittedName>
</protein>
<dbReference type="InterPro" id="IPR000866">
    <property type="entry name" value="AhpC/TSA"/>
</dbReference>
<dbReference type="AlphaFoldDB" id="A0A1T4RRQ5"/>
<dbReference type="CDD" id="cd02970">
    <property type="entry name" value="PRX_like2"/>
    <property type="match status" value="1"/>
</dbReference>